<gene>
    <name evidence="3" type="ORF">BV95_04256</name>
</gene>
<evidence type="ECO:0000256" key="1">
    <source>
        <dbReference type="SAM" id="Phobius"/>
    </source>
</evidence>
<evidence type="ECO:0000259" key="2">
    <source>
        <dbReference type="Pfam" id="PF07811"/>
    </source>
</evidence>
<evidence type="ECO:0000313" key="3">
    <source>
        <dbReference type="EMBL" id="KEQ51466.1"/>
    </source>
</evidence>
<sequence>MINTLRRMRRDQSGIAAVEFALSLPILVGLTMYSMEAANMAYTSQKLGDVATLTADSVSRIRLSISNGDVTDALGGMKILGDSIDLRNRGRIIVSSVQPVIDNSGNVINQKVRWQRCTGALIKDSPYVVNTNLGTAGIGATGRKIAAAKESELIFVEIYYTYKPLVSSSFFGTPQMSAVAAMSVRERSANDINASGTNSPCGSGTYSA</sequence>
<evidence type="ECO:0000313" key="4">
    <source>
        <dbReference type="Proteomes" id="UP000028411"/>
    </source>
</evidence>
<name>A0A081R8E3_SPHCR</name>
<comment type="caution">
    <text evidence="3">The sequence shown here is derived from an EMBL/GenBank/DDBJ whole genome shotgun (WGS) entry which is preliminary data.</text>
</comment>
<dbReference type="Proteomes" id="UP000028411">
    <property type="component" value="Unassembled WGS sequence"/>
</dbReference>
<feature type="domain" description="TadE-like" evidence="2">
    <location>
        <begin position="14"/>
        <end position="52"/>
    </location>
</feature>
<feature type="transmembrane region" description="Helical" evidence="1">
    <location>
        <begin position="12"/>
        <end position="35"/>
    </location>
</feature>
<keyword evidence="1" id="KW-0812">Transmembrane</keyword>
<organism evidence="3 4">
    <name type="scientific">Sphingobium chlorophenolicum</name>
    <dbReference type="NCBI Taxonomy" id="46429"/>
    <lineage>
        <taxon>Bacteria</taxon>
        <taxon>Pseudomonadati</taxon>
        <taxon>Pseudomonadota</taxon>
        <taxon>Alphaproteobacteria</taxon>
        <taxon>Sphingomonadales</taxon>
        <taxon>Sphingomonadaceae</taxon>
        <taxon>Sphingobium</taxon>
    </lineage>
</organism>
<reference evidence="3 4" key="1">
    <citation type="submission" date="2014-02" db="EMBL/GenBank/DDBJ databases">
        <title>Whole genome sequence of Sphingobium chlorophenolicum NBRC 16172.</title>
        <authorList>
            <person name="Gan H.M."/>
            <person name="Gan H.Y."/>
            <person name="Chew T.H."/>
            <person name="Savka M.A."/>
        </authorList>
    </citation>
    <scope>NUCLEOTIDE SEQUENCE [LARGE SCALE GENOMIC DNA]</scope>
    <source>
        <strain evidence="3 4">NBRC 16172</strain>
    </source>
</reference>
<dbReference type="InterPro" id="IPR012495">
    <property type="entry name" value="TadE-like_dom"/>
</dbReference>
<accession>A0A081R8E3</accession>
<protein>
    <submittedName>
        <fullName evidence="3">TadE family protein</fullName>
    </submittedName>
</protein>
<dbReference type="eggNOG" id="COG4961">
    <property type="taxonomic scope" value="Bacteria"/>
</dbReference>
<dbReference type="EMBL" id="JFHR01000083">
    <property type="protein sequence ID" value="KEQ51466.1"/>
    <property type="molecule type" value="Genomic_DNA"/>
</dbReference>
<dbReference type="PATRIC" id="fig|46429.4.peg.4241"/>
<keyword evidence="1" id="KW-0472">Membrane</keyword>
<dbReference type="Pfam" id="PF07811">
    <property type="entry name" value="TadE"/>
    <property type="match status" value="1"/>
</dbReference>
<dbReference type="AlphaFoldDB" id="A0A081R8E3"/>
<proteinExistence type="predicted"/>
<keyword evidence="1" id="KW-1133">Transmembrane helix</keyword>